<dbReference type="GO" id="GO:0046872">
    <property type="term" value="F:metal ion binding"/>
    <property type="evidence" value="ECO:0007669"/>
    <property type="project" value="UniProtKB-KW"/>
</dbReference>
<keyword evidence="8" id="KW-1185">Reference proteome</keyword>
<dbReference type="Proteomes" id="UP000294547">
    <property type="component" value="Unassembled WGS sequence"/>
</dbReference>
<evidence type="ECO:0000313" key="8">
    <source>
        <dbReference type="Proteomes" id="UP000294547"/>
    </source>
</evidence>
<dbReference type="Gene3D" id="3.30.365.10">
    <property type="entry name" value="Aldehyde oxidase/xanthine dehydrogenase, molybdopterin binding domain"/>
    <property type="match status" value="4"/>
</dbReference>
<feature type="region of interest" description="Disordered" evidence="5">
    <location>
        <begin position="729"/>
        <end position="748"/>
    </location>
</feature>
<feature type="domain" description="Cytochrome c" evidence="6">
    <location>
        <begin position="793"/>
        <end position="896"/>
    </location>
</feature>
<evidence type="ECO:0000256" key="1">
    <source>
        <dbReference type="ARBA" id="ARBA00022617"/>
    </source>
</evidence>
<organism evidence="7 8">
    <name type="scientific">Oharaeibacter diazotrophicus</name>
    <dbReference type="NCBI Taxonomy" id="1920512"/>
    <lineage>
        <taxon>Bacteria</taxon>
        <taxon>Pseudomonadati</taxon>
        <taxon>Pseudomonadota</taxon>
        <taxon>Alphaproteobacteria</taxon>
        <taxon>Hyphomicrobiales</taxon>
        <taxon>Pleomorphomonadaceae</taxon>
        <taxon>Oharaeibacter</taxon>
    </lineage>
</organism>
<feature type="domain" description="Cytochrome c" evidence="6">
    <location>
        <begin position="1075"/>
        <end position="1164"/>
    </location>
</feature>
<dbReference type="Gene3D" id="3.90.1170.50">
    <property type="entry name" value="Aldehyde oxidase/xanthine dehydrogenase, a/b hammerhead"/>
    <property type="match status" value="1"/>
</dbReference>
<keyword evidence="1 4" id="KW-0349">Heme</keyword>
<dbReference type="RefSeq" id="WP_126542078.1">
    <property type="nucleotide sequence ID" value="NZ_BSPM01000003.1"/>
</dbReference>
<dbReference type="SUPFAM" id="SSF56003">
    <property type="entry name" value="Molybdenum cofactor-binding domain"/>
    <property type="match status" value="2"/>
</dbReference>
<evidence type="ECO:0000256" key="3">
    <source>
        <dbReference type="ARBA" id="ARBA00023004"/>
    </source>
</evidence>
<protein>
    <submittedName>
        <fullName evidence="7">Nicotinate dehydrogenase subunit B</fullName>
    </submittedName>
</protein>
<evidence type="ECO:0000256" key="4">
    <source>
        <dbReference type="PROSITE-ProRule" id="PRU00433"/>
    </source>
</evidence>
<gene>
    <name evidence="7" type="ORF">EDD54_4437</name>
</gene>
<proteinExistence type="predicted"/>
<dbReference type="PROSITE" id="PS51007">
    <property type="entry name" value="CYTC"/>
    <property type="match status" value="3"/>
</dbReference>
<dbReference type="PANTHER" id="PTHR47495">
    <property type="entry name" value="ALDEHYDE DEHYDROGENASE"/>
    <property type="match status" value="1"/>
</dbReference>
<dbReference type="GO" id="GO:0020037">
    <property type="term" value="F:heme binding"/>
    <property type="evidence" value="ECO:0007669"/>
    <property type="project" value="InterPro"/>
</dbReference>
<dbReference type="SUPFAM" id="SSF54665">
    <property type="entry name" value="CO dehydrogenase molybdoprotein N-domain-like"/>
    <property type="match status" value="1"/>
</dbReference>
<reference evidence="7 8" key="1">
    <citation type="submission" date="2019-03" db="EMBL/GenBank/DDBJ databases">
        <title>Genomic Encyclopedia of Type Strains, Phase IV (KMG-IV): sequencing the most valuable type-strain genomes for metagenomic binning, comparative biology and taxonomic classification.</title>
        <authorList>
            <person name="Goeker M."/>
        </authorList>
    </citation>
    <scope>NUCLEOTIDE SEQUENCE [LARGE SCALE GENOMIC DNA]</scope>
    <source>
        <strain evidence="7 8">DSM 102969</strain>
    </source>
</reference>
<dbReference type="GO" id="GO:0016491">
    <property type="term" value="F:oxidoreductase activity"/>
    <property type="evidence" value="ECO:0007669"/>
    <property type="project" value="InterPro"/>
</dbReference>
<dbReference type="SMART" id="SM01008">
    <property type="entry name" value="Ald_Xan_dh_C"/>
    <property type="match status" value="1"/>
</dbReference>
<dbReference type="AlphaFoldDB" id="A0A4R6R5T7"/>
<dbReference type="InterPro" id="IPR046867">
    <property type="entry name" value="AldOxase/xan_DH_MoCoBD2"/>
</dbReference>
<dbReference type="OrthoDB" id="9767994at2"/>
<feature type="domain" description="Cytochrome c" evidence="6">
    <location>
        <begin position="932"/>
        <end position="1046"/>
    </location>
</feature>
<dbReference type="Gene3D" id="1.10.760.10">
    <property type="entry name" value="Cytochrome c-like domain"/>
    <property type="match status" value="3"/>
</dbReference>
<dbReference type="EMBL" id="SNXY01000013">
    <property type="protein sequence ID" value="TDP81104.1"/>
    <property type="molecule type" value="Genomic_DNA"/>
</dbReference>
<accession>A0A4R6R5T7</accession>
<dbReference type="GO" id="GO:0009055">
    <property type="term" value="F:electron transfer activity"/>
    <property type="evidence" value="ECO:0007669"/>
    <property type="project" value="InterPro"/>
</dbReference>
<dbReference type="InterPro" id="IPR036856">
    <property type="entry name" value="Ald_Oxase/Xan_DH_a/b_sf"/>
</dbReference>
<comment type="caution">
    <text evidence="7">The sequence shown here is derived from an EMBL/GenBank/DDBJ whole genome shotgun (WGS) entry which is preliminary data.</text>
</comment>
<dbReference type="InterPro" id="IPR009056">
    <property type="entry name" value="Cyt_c-like_dom"/>
</dbReference>
<evidence type="ECO:0000256" key="2">
    <source>
        <dbReference type="ARBA" id="ARBA00022723"/>
    </source>
</evidence>
<evidence type="ECO:0000259" key="6">
    <source>
        <dbReference type="PROSITE" id="PS51007"/>
    </source>
</evidence>
<dbReference type="InterPro" id="IPR037165">
    <property type="entry name" value="AldOxase/xan_DH_Mopterin-bd_sf"/>
</dbReference>
<dbReference type="InterPro" id="IPR052516">
    <property type="entry name" value="N-heterocyclic_Hydroxylase"/>
</dbReference>
<evidence type="ECO:0000256" key="5">
    <source>
        <dbReference type="SAM" id="MobiDB-lite"/>
    </source>
</evidence>
<keyword evidence="2 4" id="KW-0479">Metal-binding</keyword>
<sequence length="1188" mass="123243">MTAPRERPAADHGAAADSLTVWRAGPAGREIFLAIDGAGAVTGFNGHVDLGTGIRTALAQIVAEELDVAPAAVAMVLGTTGAAPDQGPTIASETIQVAAEPLRRAAATARTWLLARAAERFAAPVDGLSVDDGLVRHGNEAVGFGELVRGGPHAIALDPSAPVKPVAAYRVVGTSTPRVDIADKTLGRWTYVHDVRVPGMLHGRVVRPPHVGWDHGPGVGSSLIAVDEASVSGIAGVVAVVVVGDFVGVVATREEIAATAADRLAVTWAEQPTRPDLSDLEAAIRANPAKTRVLADRGDVERALAAATPAMNRTYVWPYQMHGSIGPSCAVADVRADGVTVWSGTQNPHFMRRDLARLLDLPETAIVVERLEAAGCYGRNCADDVTADAALLSRAVGRPVRVQLTRAQEHGWEPKGAAQVIDVRGGLDREGGPIGYDFETRYPSNLAPTLALILTGKVPPVPDVVEMGDRTAIPPYAFGNLRVAVHDMPPLARASWFRGVSAMPNSFAHESFVDELAAAAGVDPIEYRLRYLTDPRAIDLVHAVRERAGWTARTRWGTEGGEGDLLYGRGFAYAVYVHGKFPGTAAAWSAWVADVAVNRRTGEVAVTRVTVGQDSGLMINPDGVRHQIHGNVVQSVGRVLKEKVAFGPAGVESLEWGGYPLLTFEELPEIDVVMLPRPDEPPLGVGESASVPSAAAIVNAVYDATGLRFRELPLTPDRVLAALRARGLSTSEPPRLPGPRAGEKHGGEKRRRWFGLGAAGLAGAAFAGLATLSPIRGAFPEIARPDPAAFSAAAVERGRLVAAAGACAACHDGPDGTPLSGGRAFATPFGTVHAANVSPDAVTGIGAWSYPAFVRAMREGVSRDGRHLYPVHPYTSFVDVADADLQDLYAYVMSAAPVRAPTPPAEMRPPFGFRPLMAGWNALFLRPTAVAADPARGEAWNRGAYLVEGLGHCSACHSPRNALGAEARGAARWSGGEADGWHAPALGTASAGPVGWTADALYEYLRTGGAAGHGAAAGPMAAVVASLSALPDADIRAMATYLATLDGPAVTPETAARQTADALSAAEAARTVAAEIAPAGARIFEGACSSCHEGGPLAALALSTSLHAAAPTNALAALLHGVDAPAAFAHRAALPEEVMAMPSFAASLSDRQLADLLAYLRARFAPAAPAWDASAATVAAGRGAFAGG</sequence>
<dbReference type="InterPro" id="IPR036909">
    <property type="entry name" value="Cyt_c-like_dom_sf"/>
</dbReference>
<keyword evidence="3 4" id="KW-0408">Iron</keyword>
<dbReference type="Pfam" id="PF13442">
    <property type="entry name" value="Cytochrome_CBB3"/>
    <property type="match status" value="1"/>
</dbReference>
<dbReference type="InterPro" id="IPR008274">
    <property type="entry name" value="AldOxase/xan_DH_MoCoBD1"/>
</dbReference>
<dbReference type="InterPro" id="IPR000674">
    <property type="entry name" value="Ald_Oxase/Xan_DH_a/b"/>
</dbReference>
<evidence type="ECO:0000313" key="7">
    <source>
        <dbReference type="EMBL" id="TDP81104.1"/>
    </source>
</evidence>
<name>A0A4R6R5T7_9HYPH</name>
<dbReference type="SUPFAM" id="SSF46626">
    <property type="entry name" value="Cytochrome c"/>
    <property type="match status" value="3"/>
</dbReference>
<dbReference type="PANTHER" id="PTHR47495:SF1">
    <property type="entry name" value="BLL3820 PROTEIN"/>
    <property type="match status" value="1"/>
</dbReference>
<dbReference type="Pfam" id="PF20256">
    <property type="entry name" value="MoCoBD_2"/>
    <property type="match status" value="2"/>
</dbReference>
<dbReference type="Pfam" id="PF02738">
    <property type="entry name" value="MoCoBD_1"/>
    <property type="match status" value="1"/>
</dbReference>
<dbReference type="Pfam" id="PF00034">
    <property type="entry name" value="Cytochrom_C"/>
    <property type="match status" value="1"/>
</dbReference>